<name>A0ABQ9YMG9_9EUKA</name>
<reference evidence="2 3" key="1">
    <citation type="journal article" date="2022" name="bioRxiv">
        <title>Genomics of Preaxostyla Flagellates Illuminates Evolutionary Transitions and the Path Towards Mitochondrial Loss.</title>
        <authorList>
            <person name="Novak L.V.F."/>
            <person name="Treitli S.C."/>
            <person name="Pyrih J."/>
            <person name="Halakuc P."/>
            <person name="Pipaliya S.V."/>
            <person name="Vacek V."/>
            <person name="Brzon O."/>
            <person name="Soukal P."/>
            <person name="Eme L."/>
            <person name="Dacks J.B."/>
            <person name="Karnkowska A."/>
            <person name="Elias M."/>
            <person name="Hampl V."/>
        </authorList>
    </citation>
    <scope>NUCLEOTIDE SEQUENCE [LARGE SCALE GENOMIC DNA]</scope>
    <source>
        <strain evidence="2">NAU3</strain>
        <tissue evidence="2">Gut</tissue>
    </source>
</reference>
<evidence type="ECO:0000313" key="2">
    <source>
        <dbReference type="EMBL" id="KAK2964943.1"/>
    </source>
</evidence>
<dbReference type="Proteomes" id="UP001281761">
    <property type="component" value="Unassembled WGS sequence"/>
</dbReference>
<accession>A0ABQ9YMG9</accession>
<organism evidence="2 3">
    <name type="scientific">Blattamonas nauphoetae</name>
    <dbReference type="NCBI Taxonomy" id="2049346"/>
    <lineage>
        <taxon>Eukaryota</taxon>
        <taxon>Metamonada</taxon>
        <taxon>Preaxostyla</taxon>
        <taxon>Oxymonadida</taxon>
        <taxon>Blattamonas</taxon>
    </lineage>
</organism>
<feature type="region of interest" description="Disordered" evidence="1">
    <location>
        <begin position="256"/>
        <end position="289"/>
    </location>
</feature>
<comment type="caution">
    <text evidence="2">The sequence shown here is derived from an EMBL/GenBank/DDBJ whole genome shotgun (WGS) entry which is preliminary data.</text>
</comment>
<evidence type="ECO:0000256" key="1">
    <source>
        <dbReference type="SAM" id="MobiDB-lite"/>
    </source>
</evidence>
<evidence type="ECO:0000313" key="3">
    <source>
        <dbReference type="Proteomes" id="UP001281761"/>
    </source>
</evidence>
<dbReference type="EMBL" id="JARBJD010000001">
    <property type="protein sequence ID" value="KAK2964943.1"/>
    <property type="molecule type" value="Genomic_DNA"/>
</dbReference>
<keyword evidence="3" id="KW-1185">Reference proteome</keyword>
<protein>
    <submittedName>
        <fullName evidence="2">Uncharacterized protein</fullName>
    </submittedName>
</protein>
<gene>
    <name evidence="2" type="ORF">BLNAU_244</name>
</gene>
<sequence>MLPSQSSPDPHTENQRRMINLKDEMAETDVRRADIGIYSSRVLIWVKSMWRRITIAMVVSLGAAGLTIPNTVSGATTYLAGTTHIFSPAPLRFVPETDERYVRKRCFGMVWMELQKLRYVHSTLEHVTNPSLSTGISAENVSLVGVLIQSESISTGKYRTKLRAKPVQTEYYRGISNREFTFWLERDHPNRQVEASVSNAKTNSTYEFVAKIVIDEKKKSVDYVLQVLEAIEGSYSKFTELETISALESRLNAEKLKGQVNAAPPQPPAGHAQAKGPSPSQFVRPIRPE</sequence>
<proteinExistence type="predicted"/>